<organism evidence="1 2">
    <name type="scientific">Phytophthora citrophthora</name>
    <dbReference type="NCBI Taxonomy" id="4793"/>
    <lineage>
        <taxon>Eukaryota</taxon>
        <taxon>Sar</taxon>
        <taxon>Stramenopiles</taxon>
        <taxon>Oomycota</taxon>
        <taxon>Peronosporomycetes</taxon>
        <taxon>Peronosporales</taxon>
        <taxon>Peronosporaceae</taxon>
        <taxon>Phytophthora</taxon>
    </lineage>
</organism>
<reference evidence="1" key="1">
    <citation type="submission" date="2023-08" db="EMBL/GenBank/DDBJ databases">
        <title>Reference Genome Resource for the Citrus Pathogen Phytophthora citrophthora.</title>
        <authorList>
            <person name="Moller H."/>
            <person name="Coetzee B."/>
            <person name="Rose L.J."/>
            <person name="Van Niekerk J.M."/>
        </authorList>
    </citation>
    <scope>NUCLEOTIDE SEQUENCE</scope>
    <source>
        <strain evidence="1">STE-U-9442</strain>
    </source>
</reference>
<dbReference type="EMBL" id="JASMQC010000003">
    <property type="protein sequence ID" value="KAK1946721.1"/>
    <property type="molecule type" value="Genomic_DNA"/>
</dbReference>
<proteinExistence type="predicted"/>
<comment type="caution">
    <text evidence="1">The sequence shown here is derived from an EMBL/GenBank/DDBJ whole genome shotgun (WGS) entry which is preliminary data.</text>
</comment>
<evidence type="ECO:0008006" key="3">
    <source>
        <dbReference type="Google" id="ProtNLM"/>
    </source>
</evidence>
<accession>A0AAD9GY54</accession>
<dbReference type="AlphaFoldDB" id="A0AAD9GY54"/>
<sequence length="586" mass="66266">MTTQVWSQLVDAATRSTYGNTQAVAKKADVDGLCAVVSMMSRTLHPWLDTTNLRVYANRATYDAENAQPLTSWTSVIGLGLLGEDPLIVEVPQQEYDEPKRFQLTLDGVNIQTPHLAREDLLRRVYDTMQLGHRYTLFMSPAASGKTSLLWLFTHIYPALNCIYASFLDPETSAVDILRPCGVDLTGRTTNTSEDQHYVFMLDDDAQAKYHEKGFWSTLIKVAPWWLSNNVRFIISATHAFDGGTESPVQFQSLRKFGRQDFLLSDDEACEFLALSSTGLQDVMKKKQDFTQLLVRECNGPVGALRISVDAVNDHFAKRPAAPETQLVSYYLSQDLLYQMERCFGSMHLRPTSLELRQFLIECLVAAPSDLYLKSKLTDEDIRYLLTLKKIGYSLDRCVKFSSPLAEKYFSKWLFPTRARANPLSLHELITKVLGNMSASVLQKFVVDATNFPKEATFQSLFMEGLKLHTRSACSICPELSRIYDDGPKEQLTFYLNEGLQWGLELHVNEDGISEEITRFAPGRKYAPFAMNDYAIIDLRGNETGNPEGVILVENWVSVFFQQGNYSSCKCVFGMDEVIYEIPLKA</sequence>
<dbReference type="Proteomes" id="UP001259832">
    <property type="component" value="Unassembled WGS sequence"/>
</dbReference>
<name>A0AAD9GY54_9STRA</name>
<gene>
    <name evidence="1" type="ORF">P3T76_002273</name>
</gene>
<keyword evidence="2" id="KW-1185">Reference proteome</keyword>
<evidence type="ECO:0000313" key="2">
    <source>
        <dbReference type="Proteomes" id="UP001259832"/>
    </source>
</evidence>
<evidence type="ECO:0000313" key="1">
    <source>
        <dbReference type="EMBL" id="KAK1946721.1"/>
    </source>
</evidence>
<protein>
    <recommendedName>
        <fullName evidence="3">Crinkler (CRN) family protein</fullName>
    </recommendedName>
</protein>